<keyword evidence="2 5" id="KW-0560">Oxidoreductase</keyword>
<sequence>MQIGFYGYPQQIETWLQPLRQALPTAAIRVLSAEDQAAADYLIVRNPPASILGERERLKAIFNLGAGIDYLAQLRAQAAPRALEQVPLIRLEDAGMAEQMRDYVTHWVLHFFRGFDRYQAQQQQAHWQALPTPQKSDFTVGILGGGQLGQTIALHLQSLGFPVRVWKRQADPHAPYPCWHGTDQLTVFAQNVSALVNVLPLTPATQGILNRVLFQACRRGAYLINVARGQHVVEDDLLQALTSGQLAGACLDVFAQEPLPATHPFWTTPNLYLTPHCSADNLPQPSMQQIAHKIQQIEAGQTVTGIVDWIRGY</sequence>
<dbReference type="Gene3D" id="3.40.50.720">
    <property type="entry name" value="NAD(P)-binding Rossmann-like Domain"/>
    <property type="match status" value="2"/>
</dbReference>
<evidence type="ECO:0000256" key="1">
    <source>
        <dbReference type="ARBA" id="ARBA00005854"/>
    </source>
</evidence>
<dbReference type="PROSITE" id="PS00065">
    <property type="entry name" value="D_2_HYDROXYACID_DH_1"/>
    <property type="match status" value="1"/>
</dbReference>
<keyword evidence="6" id="KW-1185">Reference proteome</keyword>
<comment type="similarity">
    <text evidence="1">Belongs to the D-isomer specific 2-hydroxyacid dehydrogenase family.</text>
</comment>
<dbReference type="GO" id="GO:0030267">
    <property type="term" value="F:glyoxylate reductase (NADPH) activity"/>
    <property type="evidence" value="ECO:0007669"/>
    <property type="project" value="UniProtKB-EC"/>
</dbReference>
<evidence type="ECO:0000256" key="3">
    <source>
        <dbReference type="ARBA" id="ARBA00023027"/>
    </source>
</evidence>
<gene>
    <name evidence="5" type="primary">ghrA</name>
    <name evidence="5" type="ORF">DU000_04420</name>
</gene>
<dbReference type="GO" id="GO:0016618">
    <property type="term" value="F:hydroxypyruvate reductase [NAD(P)H] activity"/>
    <property type="evidence" value="ECO:0007669"/>
    <property type="project" value="UniProtKB-EC"/>
</dbReference>
<dbReference type="SUPFAM" id="SSF51735">
    <property type="entry name" value="NAD(P)-binding Rossmann-fold domains"/>
    <property type="match status" value="1"/>
</dbReference>
<evidence type="ECO:0000259" key="4">
    <source>
        <dbReference type="Pfam" id="PF02826"/>
    </source>
</evidence>
<dbReference type="OrthoDB" id="9787219at2"/>
<comment type="caution">
    <text evidence="5">The sequence shown here is derived from an EMBL/GenBank/DDBJ whole genome shotgun (WGS) entry which is preliminary data.</text>
</comment>
<dbReference type="PANTHER" id="PTHR43333">
    <property type="entry name" value="2-HACID_DH_C DOMAIN-CONTAINING PROTEIN"/>
    <property type="match status" value="1"/>
</dbReference>
<proteinExistence type="inferred from homology"/>
<organism evidence="5 6">
    <name type="scientific">Parvibium lacunae</name>
    <dbReference type="NCBI Taxonomy" id="1888893"/>
    <lineage>
        <taxon>Bacteria</taxon>
        <taxon>Pseudomonadati</taxon>
        <taxon>Pseudomonadota</taxon>
        <taxon>Betaproteobacteria</taxon>
        <taxon>Burkholderiales</taxon>
        <taxon>Alcaligenaceae</taxon>
        <taxon>Parvibium</taxon>
    </lineage>
</organism>
<dbReference type="GO" id="GO:0051287">
    <property type="term" value="F:NAD binding"/>
    <property type="evidence" value="ECO:0007669"/>
    <property type="project" value="InterPro"/>
</dbReference>
<dbReference type="PANTHER" id="PTHR43333:SF1">
    <property type="entry name" value="D-ISOMER SPECIFIC 2-HYDROXYACID DEHYDROGENASE NAD-BINDING DOMAIN-CONTAINING PROTEIN"/>
    <property type="match status" value="1"/>
</dbReference>
<dbReference type="AlphaFoldDB" id="A0A368L4K5"/>
<dbReference type="InterPro" id="IPR006140">
    <property type="entry name" value="D-isomer_DH_NAD-bd"/>
</dbReference>
<keyword evidence="3" id="KW-0520">NAD</keyword>
<evidence type="ECO:0000313" key="6">
    <source>
        <dbReference type="Proteomes" id="UP000252357"/>
    </source>
</evidence>
<protein>
    <submittedName>
        <fullName evidence="5">Bifunctional glyoxylate/hydroxypyruvate reductase A</fullName>
        <ecNumber evidence="5">1.1.1.79</ecNumber>
        <ecNumber evidence="5">1.1.1.81</ecNumber>
    </submittedName>
</protein>
<dbReference type="InterPro" id="IPR029753">
    <property type="entry name" value="D-isomer_DH_CS"/>
</dbReference>
<dbReference type="PROSITE" id="PS00671">
    <property type="entry name" value="D_2_HYDROXYACID_DH_3"/>
    <property type="match status" value="1"/>
</dbReference>
<dbReference type="Proteomes" id="UP000252357">
    <property type="component" value="Unassembled WGS sequence"/>
</dbReference>
<dbReference type="RefSeq" id="WP_114402176.1">
    <property type="nucleotide sequence ID" value="NZ_QPGB01000002.1"/>
</dbReference>
<evidence type="ECO:0000256" key="2">
    <source>
        <dbReference type="ARBA" id="ARBA00023002"/>
    </source>
</evidence>
<dbReference type="Pfam" id="PF02826">
    <property type="entry name" value="2-Hacid_dh_C"/>
    <property type="match status" value="1"/>
</dbReference>
<accession>A0A368L4K5</accession>
<keyword evidence="5" id="KW-0670">Pyruvate</keyword>
<dbReference type="InterPro" id="IPR029752">
    <property type="entry name" value="D-isomer_DH_CS1"/>
</dbReference>
<feature type="domain" description="D-isomer specific 2-hydroxyacid dehydrogenase NAD-binding" evidence="4">
    <location>
        <begin position="108"/>
        <end position="278"/>
    </location>
</feature>
<dbReference type="InterPro" id="IPR036291">
    <property type="entry name" value="NAD(P)-bd_dom_sf"/>
</dbReference>
<evidence type="ECO:0000313" key="5">
    <source>
        <dbReference type="EMBL" id="RCS58090.1"/>
    </source>
</evidence>
<dbReference type="EC" id="1.1.1.81" evidence="5"/>
<dbReference type="EC" id="1.1.1.79" evidence="5"/>
<reference evidence="5 6" key="1">
    <citation type="journal article" date="2018" name="Int. J. Syst. Evol. Microbiol.">
        <title>Parvibium lacunae gen. nov., sp. nov., a new member of the family Alcaligenaceae isolated from a freshwater pond.</title>
        <authorList>
            <person name="Chen W.M."/>
            <person name="Xie P.B."/>
            <person name="Hsu M.Y."/>
            <person name="Sheu S.Y."/>
        </authorList>
    </citation>
    <scope>NUCLEOTIDE SEQUENCE [LARGE SCALE GENOMIC DNA]</scope>
    <source>
        <strain evidence="5 6">KMB9</strain>
    </source>
</reference>
<name>A0A368L4K5_9BURK</name>
<dbReference type="EMBL" id="QPGB01000002">
    <property type="protein sequence ID" value="RCS58090.1"/>
    <property type="molecule type" value="Genomic_DNA"/>
</dbReference>